<dbReference type="Pfam" id="PF12771">
    <property type="entry name" value="SusD-like_2"/>
    <property type="match status" value="1"/>
</dbReference>
<dbReference type="Gene3D" id="1.25.40.390">
    <property type="match status" value="1"/>
</dbReference>
<proteinExistence type="predicted"/>
<dbReference type="SUPFAM" id="SSF48452">
    <property type="entry name" value="TPR-like"/>
    <property type="match status" value="1"/>
</dbReference>
<dbReference type="RefSeq" id="WP_054406705.1">
    <property type="nucleotide sequence ID" value="NZ_FOYA01000003.1"/>
</dbReference>
<gene>
    <name evidence="2" type="ORF">AM493_05275</name>
</gene>
<dbReference type="EMBL" id="LIYD01000005">
    <property type="protein sequence ID" value="KOS05507.1"/>
    <property type="molecule type" value="Genomic_DNA"/>
</dbReference>
<comment type="caution">
    <text evidence="2">The sequence shown here is derived from an EMBL/GenBank/DDBJ whole genome shotgun (WGS) entry which is preliminary data.</text>
</comment>
<dbReference type="AlphaFoldDB" id="A0A0M8MGV4"/>
<dbReference type="PATRIC" id="fig|1202724.3.peg.1091"/>
<accession>A0A0M8MGV4</accession>
<dbReference type="OrthoDB" id="725917at2"/>
<dbReference type="InterPro" id="IPR041662">
    <property type="entry name" value="SusD-like_2"/>
</dbReference>
<organism evidence="2 3">
    <name type="scientific">Flavobacterium akiainvivens</name>
    <dbReference type="NCBI Taxonomy" id="1202724"/>
    <lineage>
        <taxon>Bacteria</taxon>
        <taxon>Pseudomonadati</taxon>
        <taxon>Bacteroidota</taxon>
        <taxon>Flavobacteriia</taxon>
        <taxon>Flavobacteriales</taxon>
        <taxon>Flavobacteriaceae</taxon>
        <taxon>Flavobacterium</taxon>
    </lineage>
</organism>
<evidence type="ECO:0008006" key="4">
    <source>
        <dbReference type="Google" id="ProtNLM"/>
    </source>
</evidence>
<dbReference type="Proteomes" id="UP000037755">
    <property type="component" value="Unassembled WGS sequence"/>
</dbReference>
<evidence type="ECO:0000313" key="3">
    <source>
        <dbReference type="Proteomes" id="UP000037755"/>
    </source>
</evidence>
<dbReference type="InterPro" id="IPR011990">
    <property type="entry name" value="TPR-like_helical_dom_sf"/>
</dbReference>
<protein>
    <recommendedName>
        <fullName evidence="4">SusD/RagB family nutrient-binding outer membrane lipoprotein</fullName>
    </recommendedName>
</protein>
<name>A0A0M8MGV4_9FLAO</name>
<sequence>MKKIFSLALAAVTMAACTGDFDELNQDPNLISEISPGTLLNPIIYDAASQNANQAYSVTFNLMQVSLPYPSVSGGLHRYDVSPNIGNTAWNGYYRILANIREMRTAAETAQDNNYLAVALTLNAWVYSNLTDVFGPVPMTEAVRGEEGIYYPAYDSQQHIYETILQDLETANTLYNTSQVMPYASDILYANNVAKWQKFTNSLRMRLLLRVSGRPETNAWATLTQMVNNPTVYPVFTSNADAAILNVTGVAPLVSPWSRPQDFRLGVKLASFFVDNLNSTNDPRRPIIGTQATDLGTPPQNIGYVGIPSGYAGPDSQFQYEASTFNITQVTNPMKIFIMSYAEVEFIKAELAQRGYITGADTYYTNGVTAAIQHMGGTVPEGFFDDEDAAYNGTLERIMLQKYYALYFTDYQQWSEYRRTGLPQLPTTTAMQNGAVMPARFTYPVDQNTFNNANYLEGIQLLGGQDNINTHVWWDVD</sequence>
<evidence type="ECO:0000256" key="1">
    <source>
        <dbReference type="SAM" id="SignalP"/>
    </source>
</evidence>
<keyword evidence="3" id="KW-1185">Reference proteome</keyword>
<reference evidence="2 3" key="1">
    <citation type="submission" date="2015-08" db="EMBL/GenBank/DDBJ databases">
        <title>Whole genome sequence of Flavobacterium akiainvivens IK-1T, from decaying Wikstroemia oahuensis, an endemic Hawaiian shrub.</title>
        <authorList>
            <person name="Wan X."/>
            <person name="Hou S."/>
            <person name="Saito J."/>
            <person name="Donachie S."/>
        </authorList>
    </citation>
    <scope>NUCLEOTIDE SEQUENCE [LARGE SCALE GENOMIC DNA]</scope>
    <source>
        <strain evidence="2 3">IK-1</strain>
    </source>
</reference>
<dbReference type="PROSITE" id="PS51257">
    <property type="entry name" value="PROKAR_LIPOPROTEIN"/>
    <property type="match status" value="1"/>
</dbReference>
<evidence type="ECO:0000313" key="2">
    <source>
        <dbReference type="EMBL" id="KOS05507.1"/>
    </source>
</evidence>
<feature type="chain" id="PRO_5005818375" description="SusD/RagB family nutrient-binding outer membrane lipoprotein" evidence="1">
    <location>
        <begin position="19"/>
        <end position="477"/>
    </location>
</feature>
<dbReference type="STRING" id="1202724.AM493_05275"/>
<keyword evidence="1" id="KW-0732">Signal</keyword>
<feature type="signal peptide" evidence="1">
    <location>
        <begin position="1"/>
        <end position="18"/>
    </location>
</feature>